<evidence type="ECO:0000313" key="2">
    <source>
        <dbReference type="EMBL" id="KAL3802675.1"/>
    </source>
</evidence>
<protein>
    <submittedName>
        <fullName evidence="2">Uncharacterized protein</fullName>
    </submittedName>
</protein>
<keyword evidence="3" id="KW-1185">Reference proteome</keyword>
<feature type="region of interest" description="Disordered" evidence="1">
    <location>
        <begin position="71"/>
        <end position="90"/>
    </location>
</feature>
<dbReference type="EMBL" id="JABMIG020000018">
    <property type="protein sequence ID" value="KAL3802675.1"/>
    <property type="molecule type" value="Genomic_DNA"/>
</dbReference>
<evidence type="ECO:0000313" key="3">
    <source>
        <dbReference type="Proteomes" id="UP001516023"/>
    </source>
</evidence>
<feature type="compositionally biased region" description="Polar residues" evidence="1">
    <location>
        <begin position="72"/>
        <end position="90"/>
    </location>
</feature>
<accession>A0ABD3QQK8</accession>
<name>A0ABD3QQK8_9STRA</name>
<evidence type="ECO:0000256" key="1">
    <source>
        <dbReference type="SAM" id="MobiDB-lite"/>
    </source>
</evidence>
<dbReference type="Proteomes" id="UP001516023">
    <property type="component" value="Unassembled WGS sequence"/>
</dbReference>
<organism evidence="2 3">
    <name type="scientific">Cyclotella cryptica</name>
    <dbReference type="NCBI Taxonomy" id="29204"/>
    <lineage>
        <taxon>Eukaryota</taxon>
        <taxon>Sar</taxon>
        <taxon>Stramenopiles</taxon>
        <taxon>Ochrophyta</taxon>
        <taxon>Bacillariophyta</taxon>
        <taxon>Coscinodiscophyceae</taxon>
        <taxon>Thalassiosirophycidae</taxon>
        <taxon>Stephanodiscales</taxon>
        <taxon>Stephanodiscaceae</taxon>
        <taxon>Cyclotella</taxon>
    </lineage>
</organism>
<comment type="caution">
    <text evidence="2">The sequence shown here is derived from an EMBL/GenBank/DDBJ whole genome shotgun (WGS) entry which is preliminary data.</text>
</comment>
<feature type="compositionally biased region" description="Basic and acidic residues" evidence="1">
    <location>
        <begin position="412"/>
        <end position="433"/>
    </location>
</feature>
<sequence length="809" mass="90207">MTANSEMNHLRTVDNKPIIVKVKHALPELAVIDEHGVRGDTETETCSCPKKCLLIEKIPIDQGIMVMMDEPTASSSESKTRLENGSTSDGQNCTCLKIQPQSDSNLADIHPNIYIPSSLLDYPEQIRKYGGGGSGVTVFGGFHPQLGSLVMKHGGHKDLLELVSLYKIERELMARGNAKMDLIAKAVAKENDPRESKASNSNRRYSLNAFGGNLTAGASKVVRKISSQPIMSRVGSLLFRRGSIFDNKEGSTAASISRVGTMPISSSYQSFDLMQKPCHAIEDSGDGYYAQLQEIESAIDYMKQRIPAFRMLYISPMHLREREGELRNSTFRASLRTSLQSSCDGRHASSSEINDRKLDESAQEKEPQVSITKSGRSICLFGSSHASSSSIRTHSQHVDLCFGGGYRLWRGADGEEKEPRDNTDSTHTCHPEEEGNDGYESLLAFVNQLYHHMLLNNWKVTLAQQTIGRSHEEPTKSAPTASSLLAKGKLKGSLLHHLLDEEIRVIRNLQLLTMPNEVDVLDGVRMEYESIKARMRSANASENKVTAADVSTIANNFVGKAIHKNFHPVTGRFVLLKKFGADLRNGLIHLKPKELQPAKHLEKILNDCFERDGGDFRGCDSMKKQSSLRQSLEEIFDLSVVDESADEEHPLQGHPLFIHGLDQWQYLLELALSMKNPNATSRIWTCGLTDGGLHNLFLDKNQVWMFDLGEPGLETIPGFLTKFLMSFFHTLGMEEEPNGDWVVRFVQNSDKLRLTEKTKELLPSVIEAFNIAIDRLIKEIFGGDEEVRILLLRYVMTQLISDAAFCIGE</sequence>
<reference evidence="2 3" key="1">
    <citation type="journal article" date="2020" name="G3 (Bethesda)">
        <title>Improved Reference Genome for Cyclotella cryptica CCMP332, a Model for Cell Wall Morphogenesis, Salinity Adaptation, and Lipid Production in Diatoms (Bacillariophyta).</title>
        <authorList>
            <person name="Roberts W.R."/>
            <person name="Downey K.M."/>
            <person name="Ruck E.C."/>
            <person name="Traller J.C."/>
            <person name="Alverson A.J."/>
        </authorList>
    </citation>
    <scope>NUCLEOTIDE SEQUENCE [LARGE SCALE GENOMIC DNA]</scope>
    <source>
        <strain evidence="2 3">CCMP332</strain>
    </source>
</reference>
<gene>
    <name evidence="2" type="ORF">HJC23_011999</name>
</gene>
<feature type="compositionally biased region" description="Basic and acidic residues" evidence="1">
    <location>
        <begin position="344"/>
        <end position="367"/>
    </location>
</feature>
<proteinExistence type="predicted"/>
<feature type="region of interest" description="Disordered" evidence="1">
    <location>
        <begin position="342"/>
        <end position="369"/>
    </location>
</feature>
<dbReference type="AlphaFoldDB" id="A0ABD3QQK8"/>
<feature type="region of interest" description="Disordered" evidence="1">
    <location>
        <begin position="412"/>
        <end position="435"/>
    </location>
</feature>